<dbReference type="PANTHER" id="PTHR48118">
    <property type="entry name" value="SPINDLE AND KINETOCHORE-ASSOCIATED PROTEIN 3"/>
    <property type="match status" value="1"/>
</dbReference>
<reference evidence="13 14" key="1">
    <citation type="journal article" date="2019" name="Nat. Plants">
        <title>Stout camphor tree genome fills gaps in understanding of flowering plant genome evolution.</title>
        <authorList>
            <person name="Chaw S.M."/>
            <person name="Liu Y.C."/>
            <person name="Wu Y.W."/>
            <person name="Wang H.Y."/>
            <person name="Lin C.I."/>
            <person name="Wu C.S."/>
            <person name="Ke H.M."/>
            <person name="Chang L.Y."/>
            <person name="Hsu C.Y."/>
            <person name="Yang H.T."/>
            <person name="Sudianto E."/>
            <person name="Hsu M.H."/>
            <person name="Wu K.P."/>
            <person name="Wang L.N."/>
            <person name="Leebens-Mack J.H."/>
            <person name="Tsai I.J."/>
        </authorList>
    </citation>
    <scope>NUCLEOTIDE SEQUENCE [LARGE SCALE GENOMIC DNA]</scope>
    <source>
        <strain evidence="14">cv. Chaw 1501</strain>
        <tissue evidence="13">Young leaves</tissue>
    </source>
</reference>
<evidence type="ECO:0000313" key="13">
    <source>
        <dbReference type="EMBL" id="RWR80357.1"/>
    </source>
</evidence>
<dbReference type="GO" id="GO:0005876">
    <property type="term" value="C:spindle microtubule"/>
    <property type="evidence" value="ECO:0007669"/>
    <property type="project" value="TreeGrafter"/>
</dbReference>
<evidence type="ECO:0000256" key="1">
    <source>
        <dbReference type="ARBA" id="ARBA00004186"/>
    </source>
</evidence>
<dbReference type="PANTHER" id="PTHR48118:SF1">
    <property type="entry name" value="SPINDLE AND KINETOCHORE-ASSOCIATED PROTEIN 3"/>
    <property type="match status" value="1"/>
</dbReference>
<keyword evidence="5" id="KW-0963">Cytoplasm</keyword>
<keyword evidence="7" id="KW-0493">Microtubule</keyword>
<evidence type="ECO:0000313" key="14">
    <source>
        <dbReference type="Proteomes" id="UP000283530"/>
    </source>
</evidence>
<evidence type="ECO:0000256" key="12">
    <source>
        <dbReference type="ARBA" id="ARBA00023328"/>
    </source>
</evidence>
<dbReference type="OrthoDB" id="552789at2759"/>
<comment type="similarity">
    <text evidence="3">Belongs to the SKA3 family.</text>
</comment>
<evidence type="ECO:0000256" key="9">
    <source>
        <dbReference type="ARBA" id="ARBA00022838"/>
    </source>
</evidence>
<evidence type="ECO:0000256" key="4">
    <source>
        <dbReference type="ARBA" id="ARBA00022454"/>
    </source>
</evidence>
<evidence type="ECO:0000256" key="8">
    <source>
        <dbReference type="ARBA" id="ARBA00022776"/>
    </source>
</evidence>
<sequence>MEESISIFCKTLSSFCKNTHSTSQALKDSTDRRPIPLDSASSTFIQCLNRRVSSVSSDLNLLESMVLETVSFEELLGHCNEVYKKNQNDLQQLQDRLQTSFGYVPDLEMDDEVDISDLATPTGITMKFSSPKGGFDYPSIDSGQVRRRLEEDPIFDDSICIQDLGLSDAGLATLASEANDELASPEASPQNSMSDDYRKQCEKKIGYKLPSEALGKTETPNHCPLTSSTTQTILKISKDDYDKLPSYMKSLAPWEDLQAAVVKMNSVLCEKERPMGGYSLNQDEIASLELGSKARSYLLMLLRMSRLLVETIDGSIVYRVIYDTCQ</sequence>
<evidence type="ECO:0000256" key="11">
    <source>
        <dbReference type="ARBA" id="ARBA00023306"/>
    </source>
</evidence>
<evidence type="ECO:0000256" key="3">
    <source>
        <dbReference type="ARBA" id="ARBA00007716"/>
    </source>
</evidence>
<dbReference type="AlphaFoldDB" id="A0A443NPC8"/>
<dbReference type="GO" id="GO:0051301">
    <property type="term" value="P:cell division"/>
    <property type="evidence" value="ECO:0007669"/>
    <property type="project" value="UniProtKB-KW"/>
</dbReference>
<dbReference type="STRING" id="337451.A0A443NPC8"/>
<comment type="subcellular location">
    <subcellularLocation>
        <location evidence="2">Chromosome</location>
        <location evidence="2">Centromere</location>
        <location evidence="2">Kinetochore</location>
    </subcellularLocation>
    <subcellularLocation>
        <location evidence="1">Cytoplasm</location>
        <location evidence="1">Cytoskeleton</location>
        <location evidence="1">Spindle</location>
    </subcellularLocation>
</comment>
<dbReference type="GO" id="GO:0007059">
    <property type="term" value="P:chromosome segregation"/>
    <property type="evidence" value="ECO:0007669"/>
    <property type="project" value="InterPro"/>
</dbReference>
<keyword evidence="14" id="KW-1185">Reference proteome</keyword>
<gene>
    <name evidence="13" type="ORF">CKAN_00899200</name>
</gene>
<keyword evidence="12" id="KW-0137">Centromere</keyword>
<keyword evidence="11" id="KW-0131">Cell cycle</keyword>
<keyword evidence="6" id="KW-0132">Cell division</keyword>
<evidence type="ECO:0000256" key="10">
    <source>
        <dbReference type="ARBA" id="ARBA00023212"/>
    </source>
</evidence>
<keyword evidence="8" id="KW-0498">Mitosis</keyword>
<name>A0A443NPC8_9MAGN</name>
<comment type="caution">
    <text evidence="13">The sequence shown here is derived from an EMBL/GenBank/DDBJ whole genome shotgun (WGS) entry which is preliminary data.</text>
</comment>
<evidence type="ECO:0000256" key="5">
    <source>
        <dbReference type="ARBA" id="ARBA00022490"/>
    </source>
</evidence>
<accession>A0A443NPC8</accession>
<organism evidence="13 14">
    <name type="scientific">Cinnamomum micranthum f. kanehirae</name>
    <dbReference type="NCBI Taxonomy" id="337451"/>
    <lineage>
        <taxon>Eukaryota</taxon>
        <taxon>Viridiplantae</taxon>
        <taxon>Streptophyta</taxon>
        <taxon>Embryophyta</taxon>
        <taxon>Tracheophyta</taxon>
        <taxon>Spermatophyta</taxon>
        <taxon>Magnoliopsida</taxon>
        <taxon>Magnoliidae</taxon>
        <taxon>Laurales</taxon>
        <taxon>Lauraceae</taxon>
        <taxon>Cinnamomum</taxon>
    </lineage>
</organism>
<evidence type="ECO:0000256" key="7">
    <source>
        <dbReference type="ARBA" id="ARBA00022701"/>
    </source>
</evidence>
<evidence type="ECO:0000256" key="2">
    <source>
        <dbReference type="ARBA" id="ARBA00004629"/>
    </source>
</evidence>
<dbReference type="GO" id="GO:0000278">
    <property type="term" value="P:mitotic cell cycle"/>
    <property type="evidence" value="ECO:0007669"/>
    <property type="project" value="TreeGrafter"/>
</dbReference>
<dbReference type="GO" id="GO:0000940">
    <property type="term" value="C:outer kinetochore"/>
    <property type="evidence" value="ECO:0007669"/>
    <property type="project" value="InterPro"/>
</dbReference>
<dbReference type="Proteomes" id="UP000283530">
    <property type="component" value="Unassembled WGS sequence"/>
</dbReference>
<keyword evidence="9" id="KW-0995">Kinetochore</keyword>
<dbReference type="InterPro" id="IPR033341">
    <property type="entry name" value="SKA3"/>
</dbReference>
<protein>
    <submittedName>
        <fullName evidence="13">Uncharacterized protein</fullName>
    </submittedName>
</protein>
<proteinExistence type="inferred from homology"/>
<keyword evidence="4" id="KW-0158">Chromosome</keyword>
<keyword evidence="10" id="KW-0206">Cytoskeleton</keyword>
<evidence type="ECO:0000256" key="6">
    <source>
        <dbReference type="ARBA" id="ARBA00022618"/>
    </source>
</evidence>
<dbReference type="EMBL" id="QPKB01000003">
    <property type="protein sequence ID" value="RWR80357.1"/>
    <property type="molecule type" value="Genomic_DNA"/>
</dbReference>